<protein>
    <submittedName>
        <fullName evidence="1">Uncharacterized protein</fullName>
    </submittedName>
</protein>
<organism evidence="1 2">
    <name type="scientific">Actinoplanes sandaracinus</name>
    <dbReference type="NCBI Taxonomy" id="3045177"/>
    <lineage>
        <taxon>Bacteria</taxon>
        <taxon>Bacillati</taxon>
        <taxon>Actinomycetota</taxon>
        <taxon>Actinomycetes</taxon>
        <taxon>Micromonosporales</taxon>
        <taxon>Micromonosporaceae</taxon>
        <taxon>Actinoplanes</taxon>
    </lineage>
</organism>
<proteinExistence type="predicted"/>
<gene>
    <name evidence="1" type="ORF">QLQ12_13700</name>
</gene>
<evidence type="ECO:0000313" key="2">
    <source>
        <dbReference type="Proteomes" id="UP001241758"/>
    </source>
</evidence>
<name>A0ABT6WIW0_9ACTN</name>
<accession>A0ABT6WIW0</accession>
<keyword evidence="2" id="KW-1185">Reference proteome</keyword>
<reference evidence="1 2" key="1">
    <citation type="submission" date="2023-05" db="EMBL/GenBank/DDBJ databases">
        <title>Actinoplanes sp. NEAU-A12 genome sequencing.</title>
        <authorList>
            <person name="Wang Z.-S."/>
        </authorList>
    </citation>
    <scope>NUCLEOTIDE SEQUENCE [LARGE SCALE GENOMIC DNA]</scope>
    <source>
        <strain evidence="1 2">NEAU-A12</strain>
    </source>
</reference>
<evidence type="ECO:0000313" key="1">
    <source>
        <dbReference type="EMBL" id="MDI6099652.1"/>
    </source>
</evidence>
<dbReference type="Proteomes" id="UP001241758">
    <property type="component" value="Unassembled WGS sequence"/>
</dbReference>
<comment type="caution">
    <text evidence="1">The sequence shown here is derived from an EMBL/GenBank/DDBJ whole genome shotgun (WGS) entry which is preliminary data.</text>
</comment>
<sequence length="89" mass="9646">MTVTNPYPFPINVHSIQARVAETSRWRCKPTATNLKVGPFSGRLPLAVSARGQKAAGELEVTMPKTVADACQKATFRLVFTATASRTAR</sequence>
<dbReference type="RefSeq" id="WP_282759966.1">
    <property type="nucleotide sequence ID" value="NZ_JASCTH010000008.1"/>
</dbReference>
<dbReference type="EMBL" id="JASCTH010000008">
    <property type="protein sequence ID" value="MDI6099652.1"/>
    <property type="molecule type" value="Genomic_DNA"/>
</dbReference>